<dbReference type="Pfam" id="PF08279">
    <property type="entry name" value="HTH_11"/>
    <property type="match status" value="1"/>
</dbReference>
<proteinExistence type="predicted"/>
<dbReference type="RefSeq" id="WP_274359656.1">
    <property type="nucleotide sequence ID" value="NZ_CP118101.1"/>
</dbReference>
<dbReference type="Pfam" id="PF13280">
    <property type="entry name" value="WYL"/>
    <property type="match status" value="1"/>
</dbReference>
<reference evidence="4" key="1">
    <citation type="submission" date="2023-02" db="EMBL/GenBank/DDBJ databases">
        <title>Pathogen: clinical or host-associated sample.</title>
        <authorList>
            <person name="Hergert J."/>
            <person name="Casey R."/>
            <person name="Wagner J."/>
            <person name="Young E.L."/>
            <person name="Oakeson K.F."/>
        </authorList>
    </citation>
    <scope>NUCLEOTIDE SEQUENCE</scope>
    <source>
        <strain evidence="4">2022CK-00830</strain>
    </source>
</reference>
<dbReference type="InterPro" id="IPR013196">
    <property type="entry name" value="HTH_11"/>
</dbReference>
<evidence type="ECO:0000259" key="1">
    <source>
        <dbReference type="Pfam" id="PF08279"/>
    </source>
</evidence>
<name>A0AAX3N316_9BACL</name>
<feature type="domain" description="Helix-turn-helix type 11" evidence="1">
    <location>
        <begin position="7"/>
        <end position="60"/>
    </location>
</feature>
<dbReference type="PROSITE" id="PS52050">
    <property type="entry name" value="WYL"/>
    <property type="match status" value="1"/>
</dbReference>
<dbReference type="SUPFAM" id="SSF46785">
    <property type="entry name" value="Winged helix' DNA-binding domain"/>
    <property type="match status" value="1"/>
</dbReference>
<feature type="domain" description="WCX" evidence="3">
    <location>
        <begin position="248"/>
        <end position="322"/>
    </location>
</feature>
<dbReference type="Proteomes" id="UP001220962">
    <property type="component" value="Chromosome"/>
</dbReference>
<dbReference type="InterPro" id="IPR026881">
    <property type="entry name" value="WYL_dom"/>
</dbReference>
<dbReference type="PANTHER" id="PTHR34580:SF1">
    <property type="entry name" value="PROTEIN PAFC"/>
    <property type="match status" value="1"/>
</dbReference>
<dbReference type="AlphaFoldDB" id="A0AAX3N316"/>
<dbReference type="InterPro" id="IPR036390">
    <property type="entry name" value="WH_DNA-bd_sf"/>
</dbReference>
<feature type="domain" description="WYL" evidence="2">
    <location>
        <begin position="145"/>
        <end position="217"/>
    </location>
</feature>
<dbReference type="InterPro" id="IPR036388">
    <property type="entry name" value="WH-like_DNA-bd_sf"/>
</dbReference>
<evidence type="ECO:0000259" key="2">
    <source>
        <dbReference type="Pfam" id="PF13280"/>
    </source>
</evidence>
<dbReference type="Gene3D" id="1.10.10.10">
    <property type="entry name" value="Winged helix-like DNA-binding domain superfamily/Winged helix DNA-binding domain"/>
    <property type="match status" value="1"/>
</dbReference>
<dbReference type="InterPro" id="IPR051534">
    <property type="entry name" value="CBASS_pafABC_assoc_protein"/>
</dbReference>
<dbReference type="EMBL" id="CP118101">
    <property type="protein sequence ID" value="WDH83761.1"/>
    <property type="molecule type" value="Genomic_DNA"/>
</dbReference>
<organism evidence="4 5">
    <name type="scientific">Paenibacillus urinalis</name>
    <dbReference type="NCBI Taxonomy" id="521520"/>
    <lineage>
        <taxon>Bacteria</taxon>
        <taxon>Bacillati</taxon>
        <taxon>Bacillota</taxon>
        <taxon>Bacilli</taxon>
        <taxon>Bacillales</taxon>
        <taxon>Paenibacillaceae</taxon>
        <taxon>Paenibacillus</taxon>
    </lineage>
</organism>
<accession>A0AAX3N316</accession>
<evidence type="ECO:0000313" key="5">
    <source>
        <dbReference type="Proteomes" id="UP001220962"/>
    </source>
</evidence>
<dbReference type="Pfam" id="PF25583">
    <property type="entry name" value="WCX"/>
    <property type="match status" value="1"/>
</dbReference>
<gene>
    <name evidence="4" type="ORF">PUW23_05905</name>
</gene>
<protein>
    <submittedName>
        <fullName evidence="4">WYL domain-containing protein</fullName>
    </submittedName>
</protein>
<evidence type="ECO:0000259" key="3">
    <source>
        <dbReference type="Pfam" id="PF25583"/>
    </source>
</evidence>
<sequence length="334" mass="38453">MTERLIRLMRIITLVQAKPGILARELAERCETTERTIYRDMDALSAMHIPVVNMGHGRGYQFISRFALYPLNWTEEEDAAFAKVAEEMDQIKPILPPAFESAYEKVMAASLKKNNERVEWAEQFAAVMKLGAGYDSEQDEKVLVSIIQASVYQNTMEVAYSSPAEGTEGYMDGGAGDRLRIDPYYLLPKEHHFYVIGHCHQTNRVEALRMSCIREVDIMTQTFRRETAELQSFFKETWSVHKGHEHTTYKVRFKAHAADRVRRSEMLVQPVLIEEPGGSLLLEVTLNDHKEFMNWLVQFGSDAEILEPPQYRNELRARLKTWLALYENEGGIEA</sequence>
<evidence type="ECO:0000313" key="4">
    <source>
        <dbReference type="EMBL" id="WDH83761.1"/>
    </source>
</evidence>
<dbReference type="InterPro" id="IPR057727">
    <property type="entry name" value="WCX_dom"/>
</dbReference>
<dbReference type="PANTHER" id="PTHR34580">
    <property type="match status" value="1"/>
</dbReference>